<proteinExistence type="predicted"/>
<sequence>MAGQVLEGIQGCAPERKNPEAGRRVTLTRFFPPFHRLEKEVPVRHKDKEVLIIKQTLCDAAHAGREHPNTE</sequence>
<dbReference type="AlphaFoldDB" id="A0A0L8VCX5"/>
<dbReference type="STRING" id="1409788.NC99_11670"/>
<reference evidence="2" key="1">
    <citation type="submission" date="2015-07" db="EMBL/GenBank/DDBJ databases">
        <title>Genome sequencing of Sunxiuqinia dokdonensis strain SK.</title>
        <authorList>
            <person name="Ahn S."/>
            <person name="Kim B.-C."/>
        </authorList>
    </citation>
    <scope>NUCLEOTIDE SEQUENCE [LARGE SCALE GENOMIC DNA]</scope>
    <source>
        <strain evidence="2">SK</strain>
    </source>
</reference>
<evidence type="ECO:0000313" key="1">
    <source>
        <dbReference type="EMBL" id="KOH46037.1"/>
    </source>
</evidence>
<protein>
    <submittedName>
        <fullName evidence="1">Uncharacterized protein</fullName>
    </submittedName>
</protein>
<keyword evidence="2" id="KW-1185">Reference proteome</keyword>
<dbReference type="EMBL" id="LGIA01000051">
    <property type="protein sequence ID" value="KOH46037.1"/>
    <property type="molecule type" value="Genomic_DNA"/>
</dbReference>
<evidence type="ECO:0000313" key="2">
    <source>
        <dbReference type="Proteomes" id="UP000036958"/>
    </source>
</evidence>
<comment type="caution">
    <text evidence="1">The sequence shown here is derived from an EMBL/GenBank/DDBJ whole genome shotgun (WGS) entry which is preliminary data.</text>
</comment>
<organism evidence="1 2">
    <name type="scientific">Sunxiuqinia dokdonensis</name>
    <dbReference type="NCBI Taxonomy" id="1409788"/>
    <lineage>
        <taxon>Bacteria</taxon>
        <taxon>Pseudomonadati</taxon>
        <taxon>Bacteroidota</taxon>
        <taxon>Bacteroidia</taxon>
        <taxon>Marinilabiliales</taxon>
        <taxon>Prolixibacteraceae</taxon>
        <taxon>Sunxiuqinia</taxon>
    </lineage>
</organism>
<accession>A0A0L8VCX5</accession>
<dbReference type="Proteomes" id="UP000036958">
    <property type="component" value="Unassembled WGS sequence"/>
</dbReference>
<gene>
    <name evidence="1" type="ORF">NC99_11670</name>
</gene>
<name>A0A0L8VCX5_9BACT</name>